<keyword evidence="2" id="KW-0813">Transport</keyword>
<feature type="compositionally biased region" description="Polar residues" evidence="8">
    <location>
        <begin position="74"/>
        <end position="102"/>
    </location>
</feature>
<dbReference type="EMBL" id="BAAADV010000007">
    <property type="protein sequence ID" value="GAA0680596.1"/>
    <property type="molecule type" value="Genomic_DNA"/>
</dbReference>
<evidence type="ECO:0000256" key="6">
    <source>
        <dbReference type="ARBA" id="ARBA00023136"/>
    </source>
</evidence>
<dbReference type="Gene3D" id="2.60.40.420">
    <property type="entry name" value="Cupredoxins - blue copper proteins"/>
    <property type="match status" value="1"/>
</dbReference>
<dbReference type="InterPro" id="IPR006311">
    <property type="entry name" value="TAT_signal"/>
</dbReference>
<keyword evidence="4" id="KW-0249">Electron transport</keyword>
<feature type="domain" description="Blue (type 1) copper" evidence="9">
    <location>
        <begin position="116"/>
        <end position="200"/>
    </location>
</feature>
<feature type="binding site" evidence="7">
    <location>
        <position position="193"/>
    </location>
    <ligand>
        <name>Cu cation</name>
        <dbReference type="ChEBI" id="CHEBI:23378"/>
    </ligand>
</feature>
<feature type="binding site" evidence="7">
    <location>
        <position position="185"/>
    </location>
    <ligand>
        <name>Cu cation</name>
        <dbReference type="ChEBI" id="CHEBI:23378"/>
    </ligand>
</feature>
<keyword evidence="11" id="KW-1185">Reference proteome</keyword>
<dbReference type="RefSeq" id="WP_343775116.1">
    <property type="nucleotide sequence ID" value="NZ_BAAADV010000007.1"/>
</dbReference>
<evidence type="ECO:0000256" key="3">
    <source>
        <dbReference type="ARBA" id="ARBA00022723"/>
    </source>
</evidence>
<evidence type="ECO:0000256" key="7">
    <source>
        <dbReference type="PIRSR" id="PIRSR602387-1"/>
    </source>
</evidence>
<dbReference type="PRINTS" id="PR00157">
    <property type="entry name" value="PLASTOCYANIN"/>
</dbReference>
<feature type="compositionally biased region" description="Low complexity" evidence="8">
    <location>
        <begin position="44"/>
        <end position="69"/>
    </location>
</feature>
<evidence type="ECO:0000313" key="11">
    <source>
        <dbReference type="Proteomes" id="UP001500420"/>
    </source>
</evidence>
<accession>A0AAV3TE14</accession>
<dbReference type="GO" id="GO:0005507">
    <property type="term" value="F:copper ion binding"/>
    <property type="evidence" value="ECO:0007669"/>
    <property type="project" value="InterPro"/>
</dbReference>
<dbReference type="InterPro" id="IPR028871">
    <property type="entry name" value="BlueCu_1_BS"/>
</dbReference>
<dbReference type="Pfam" id="PF00127">
    <property type="entry name" value="Copper-bind"/>
    <property type="match status" value="1"/>
</dbReference>
<feature type="compositionally biased region" description="Low complexity" evidence="8">
    <location>
        <begin position="17"/>
        <end position="29"/>
    </location>
</feature>
<keyword evidence="6" id="KW-0472">Membrane</keyword>
<feature type="binding site" evidence="7">
    <location>
        <position position="145"/>
    </location>
    <ligand>
        <name>Cu cation</name>
        <dbReference type="ChEBI" id="CHEBI:23378"/>
    </ligand>
</feature>
<feature type="region of interest" description="Disordered" evidence="8">
    <location>
        <begin position="16"/>
        <end position="106"/>
    </location>
</feature>
<dbReference type="Proteomes" id="UP001500420">
    <property type="component" value="Unassembled WGS sequence"/>
</dbReference>
<dbReference type="CDD" id="cd04220">
    <property type="entry name" value="Halocyanin"/>
    <property type="match status" value="1"/>
</dbReference>
<dbReference type="AlphaFoldDB" id="A0AAV3TE14"/>
<organism evidence="10 11">
    <name type="scientific">Natronoarchaeum mannanilyticum</name>
    <dbReference type="NCBI Taxonomy" id="926360"/>
    <lineage>
        <taxon>Archaea</taxon>
        <taxon>Methanobacteriati</taxon>
        <taxon>Methanobacteriota</taxon>
        <taxon>Stenosarchaea group</taxon>
        <taxon>Halobacteria</taxon>
        <taxon>Halobacteriales</taxon>
        <taxon>Natronoarchaeaceae</taxon>
    </lineage>
</organism>
<dbReference type="InterPro" id="IPR000923">
    <property type="entry name" value="BlueCu_1"/>
</dbReference>
<reference evidence="10 11" key="1">
    <citation type="journal article" date="2019" name="Int. J. Syst. Evol. Microbiol.">
        <title>The Global Catalogue of Microorganisms (GCM) 10K type strain sequencing project: providing services to taxonomists for standard genome sequencing and annotation.</title>
        <authorList>
            <consortium name="The Broad Institute Genomics Platform"/>
            <consortium name="The Broad Institute Genome Sequencing Center for Infectious Disease"/>
            <person name="Wu L."/>
            <person name="Ma J."/>
        </authorList>
    </citation>
    <scope>NUCLEOTIDE SEQUENCE [LARGE SCALE GENOMIC DNA]</scope>
    <source>
        <strain evidence="10 11">JCM 16328</strain>
    </source>
</reference>
<evidence type="ECO:0000313" key="10">
    <source>
        <dbReference type="EMBL" id="GAA0680596.1"/>
    </source>
</evidence>
<dbReference type="InterPro" id="IPR008972">
    <property type="entry name" value="Cupredoxin"/>
</dbReference>
<name>A0AAV3TE14_9EURY</name>
<comment type="subcellular location">
    <subcellularLocation>
        <location evidence="1">Membrane</location>
    </subcellularLocation>
</comment>
<keyword evidence="3 7" id="KW-0479">Metal-binding</keyword>
<evidence type="ECO:0000256" key="5">
    <source>
        <dbReference type="ARBA" id="ARBA00023008"/>
    </source>
</evidence>
<dbReference type="PROSITE" id="PS51257">
    <property type="entry name" value="PROKAR_LIPOPROTEIN"/>
    <property type="match status" value="1"/>
</dbReference>
<evidence type="ECO:0000256" key="1">
    <source>
        <dbReference type="ARBA" id="ARBA00004370"/>
    </source>
</evidence>
<dbReference type="GO" id="GO:0016020">
    <property type="term" value="C:membrane"/>
    <property type="evidence" value="ECO:0007669"/>
    <property type="project" value="UniProtKB-SubCell"/>
</dbReference>
<comment type="caution">
    <text evidence="10">The sequence shown here is derived from an EMBL/GenBank/DDBJ whole genome shotgun (WGS) entry which is preliminary data.</text>
</comment>
<evidence type="ECO:0000259" key="9">
    <source>
        <dbReference type="Pfam" id="PF00127"/>
    </source>
</evidence>
<keyword evidence="5 7" id="KW-0186">Copper</keyword>
<proteinExistence type="predicted"/>
<gene>
    <name evidence="10" type="ORF">GCM10009020_31810</name>
</gene>
<dbReference type="PROSITE" id="PS51318">
    <property type="entry name" value="TAT"/>
    <property type="match status" value="1"/>
</dbReference>
<sequence length="200" mass="20828">MSEKTGFDRRAFLRASGVVATGAAVAGCTDTGGDGQEPADGNDTEGPGTNETDGNETTTDANDTAGNETDANETAGNETDANETAGNETDANETAGNESAGNQSGGVADTVEVIAGPEGEFVFEPAELSIDPGTRVLWIWESDLHNVVPTSQPQGANWEGHETIEDAGFEYEHTFETTGTYEYVCEPHQAQGMTGTITVE</sequence>
<comment type="cofactor">
    <cofactor evidence="7">
        <name>Cu(2+)</name>
        <dbReference type="ChEBI" id="CHEBI:29036"/>
    </cofactor>
    <text evidence="7">The crystal structure with reduced Cu(1+) has also been determined.</text>
</comment>
<dbReference type="GO" id="GO:0009055">
    <property type="term" value="F:electron transfer activity"/>
    <property type="evidence" value="ECO:0007669"/>
    <property type="project" value="InterPro"/>
</dbReference>
<dbReference type="PROSITE" id="PS00196">
    <property type="entry name" value="COPPER_BLUE"/>
    <property type="match status" value="1"/>
</dbReference>
<dbReference type="SUPFAM" id="SSF49503">
    <property type="entry name" value="Cupredoxins"/>
    <property type="match status" value="1"/>
</dbReference>
<dbReference type="PANTHER" id="PTHR34192">
    <property type="entry name" value="PLASTOCYANIN MAJOR ISOFORM, CHLOROPLASTIC-RELATED"/>
    <property type="match status" value="1"/>
</dbReference>
<dbReference type="InterPro" id="IPR002387">
    <property type="entry name" value="Plastocyanin"/>
</dbReference>
<evidence type="ECO:0000256" key="8">
    <source>
        <dbReference type="SAM" id="MobiDB-lite"/>
    </source>
</evidence>
<evidence type="ECO:0000256" key="4">
    <source>
        <dbReference type="ARBA" id="ARBA00022982"/>
    </source>
</evidence>
<protein>
    <recommendedName>
        <fullName evidence="9">Blue (type 1) copper domain-containing protein</fullName>
    </recommendedName>
</protein>
<evidence type="ECO:0000256" key="2">
    <source>
        <dbReference type="ARBA" id="ARBA00022448"/>
    </source>
</evidence>
<dbReference type="PANTHER" id="PTHR34192:SF10">
    <property type="entry name" value="PLASTOCYANIN MAJOR ISOFORM, CHLOROPLASTIC-RELATED"/>
    <property type="match status" value="1"/>
</dbReference>
<feature type="binding site" evidence="7">
    <location>
        <position position="188"/>
    </location>
    <ligand>
        <name>Cu cation</name>
        <dbReference type="ChEBI" id="CHEBI:23378"/>
    </ligand>
</feature>